<comment type="caution">
    <text evidence="3">The sequence shown here is derived from an EMBL/GenBank/DDBJ whole genome shotgun (WGS) entry which is preliminary data.</text>
</comment>
<keyword evidence="2" id="KW-1133">Transmembrane helix</keyword>
<evidence type="ECO:0000313" key="4">
    <source>
        <dbReference type="Proteomes" id="UP000536179"/>
    </source>
</evidence>
<feature type="region of interest" description="Disordered" evidence="1">
    <location>
        <begin position="43"/>
        <end position="76"/>
    </location>
</feature>
<keyword evidence="2" id="KW-0812">Transmembrane</keyword>
<reference evidence="3 4" key="1">
    <citation type="submission" date="2020-08" db="EMBL/GenBank/DDBJ databases">
        <title>Genomic Encyclopedia of Type Strains, Phase III (KMG-III): the genomes of soil and plant-associated and newly described type strains.</title>
        <authorList>
            <person name="Whitman W."/>
        </authorList>
    </citation>
    <scope>NUCLEOTIDE SEQUENCE [LARGE SCALE GENOMIC DNA]</scope>
    <source>
        <strain evidence="3 4">CECT 8075</strain>
    </source>
</reference>
<feature type="compositionally biased region" description="Low complexity" evidence="1">
    <location>
        <begin position="43"/>
        <end position="52"/>
    </location>
</feature>
<keyword evidence="4" id="KW-1185">Reference proteome</keyword>
<dbReference type="AlphaFoldDB" id="A0A7W5DVZ2"/>
<evidence type="ECO:0000256" key="1">
    <source>
        <dbReference type="SAM" id="MobiDB-lite"/>
    </source>
</evidence>
<organism evidence="3 4">
    <name type="scientific">Aporhodopirellula rubra</name>
    <dbReference type="NCBI Taxonomy" id="980271"/>
    <lineage>
        <taxon>Bacteria</taxon>
        <taxon>Pseudomonadati</taxon>
        <taxon>Planctomycetota</taxon>
        <taxon>Planctomycetia</taxon>
        <taxon>Pirellulales</taxon>
        <taxon>Pirellulaceae</taxon>
        <taxon>Aporhodopirellula</taxon>
    </lineage>
</organism>
<dbReference type="EMBL" id="JACHXU010000002">
    <property type="protein sequence ID" value="MBB3205197.1"/>
    <property type="molecule type" value="Genomic_DNA"/>
</dbReference>
<dbReference type="Proteomes" id="UP000536179">
    <property type="component" value="Unassembled WGS sequence"/>
</dbReference>
<feature type="compositionally biased region" description="Polar residues" evidence="1">
    <location>
        <begin position="65"/>
        <end position="75"/>
    </location>
</feature>
<proteinExistence type="predicted"/>
<protein>
    <submittedName>
        <fullName evidence="3">Uncharacterized protein</fullName>
    </submittedName>
</protein>
<accession>A0A7W5DVZ2</accession>
<dbReference type="RefSeq" id="WP_221224862.1">
    <property type="nucleotide sequence ID" value="NZ_JACHXU010000002.1"/>
</dbReference>
<name>A0A7W5DVZ2_9BACT</name>
<keyword evidence="2" id="KW-0472">Membrane</keyword>
<evidence type="ECO:0000256" key="2">
    <source>
        <dbReference type="SAM" id="Phobius"/>
    </source>
</evidence>
<evidence type="ECO:0000313" key="3">
    <source>
        <dbReference type="EMBL" id="MBB3205197.1"/>
    </source>
</evidence>
<sequence>MVLLCQAVAFSSHHASGSAQGPSDATPISEPVAAELIATELTAAKPAPTEAGPAEREAATETEASVESNPGNETGPTVAEIEFVQTRFDRVREGYQSLQWNEIAGATRYLILDSEGNSYYEGALPEAFISGLSDGEHSFMAQAFSADNRLVGASVQSAVMLVDHWPMSQAWASFGVGLIVFLAMIGLIAAGALRASKLTDEARAVS</sequence>
<gene>
    <name evidence="3" type="ORF">FHS27_000964</name>
</gene>
<feature type="transmembrane region" description="Helical" evidence="2">
    <location>
        <begin position="170"/>
        <end position="193"/>
    </location>
</feature>